<dbReference type="GO" id="GO:0015074">
    <property type="term" value="P:DNA integration"/>
    <property type="evidence" value="ECO:0007669"/>
    <property type="project" value="InterPro"/>
</dbReference>
<evidence type="ECO:0000313" key="4">
    <source>
        <dbReference type="EMBL" id="QDT36901.1"/>
    </source>
</evidence>
<dbReference type="GO" id="GO:0006310">
    <property type="term" value="P:DNA recombination"/>
    <property type="evidence" value="ECO:0007669"/>
    <property type="project" value="UniProtKB-KW"/>
</dbReference>
<evidence type="ECO:0000259" key="3">
    <source>
        <dbReference type="Pfam" id="PF13102"/>
    </source>
</evidence>
<name>A0A517QZ39_9PLAN</name>
<dbReference type="InterPro" id="IPR011010">
    <property type="entry name" value="DNA_brk_join_enz"/>
</dbReference>
<accession>A0A517QZ39</accession>
<gene>
    <name evidence="4" type="ORF">Pan189_12650</name>
</gene>
<feature type="domain" description="Phage integrase SAM-like" evidence="3">
    <location>
        <begin position="107"/>
        <end position="205"/>
    </location>
</feature>
<dbReference type="AlphaFoldDB" id="A0A517QZ39"/>
<dbReference type="InterPro" id="IPR013762">
    <property type="entry name" value="Integrase-like_cat_sf"/>
</dbReference>
<keyword evidence="1" id="KW-0238">DNA-binding</keyword>
<protein>
    <recommendedName>
        <fullName evidence="3">Phage integrase SAM-like domain-containing protein</fullName>
    </recommendedName>
</protein>
<sequence>MDGSSTKTKNPTARSDAWTRAELNGKHSFPCRCGPTLHICRRRGNFVARFRFQKRQLYETLGKKEEEAFSQLCELKAELDAGRYCPQSERKPRMIAKRTSVKLTLDELCNAHLEELRSRKGNTTATTYRSRLVEVLAFAAKPAQRKYRYAEEIDREFVVNLSSHLHTTKTTRNGKAGGIAKTISAKQIRNSLETLRTILNWAKQPAVCKLPLDFVVPVTKDILPPQPKADPLRESPAKIEQRVEAISRMDAFELCVFGPSMLLAQRPDDLCGLLTTDVDWERRRLRFGVHFEGADHTKGRTSFQVVFPPELDPLLFRLVKTRTEGPLLLSAQAFANSARDSATVGGMTVRPLYEQALESEGSEEIQCDNDRKRVYRSVLKKLGGMTPDLMGKDFDRFRKREQLALPSIGQFRHAITHDMKQSGMGILELRYLTSHSTDDILNEYTSIDIVGAMEKYFDIVDPILVAIRSRGRELGLTEPQQPNNDCRCSAGAQSVHTIIKVTSADKFDASAQERCNSCNFLT</sequence>
<evidence type="ECO:0000256" key="1">
    <source>
        <dbReference type="ARBA" id="ARBA00023125"/>
    </source>
</evidence>
<dbReference type="InterPro" id="IPR025269">
    <property type="entry name" value="SAM-like_dom"/>
</dbReference>
<dbReference type="EMBL" id="CP036268">
    <property type="protein sequence ID" value="QDT36901.1"/>
    <property type="molecule type" value="Genomic_DNA"/>
</dbReference>
<evidence type="ECO:0000313" key="5">
    <source>
        <dbReference type="Proteomes" id="UP000317318"/>
    </source>
</evidence>
<proteinExistence type="predicted"/>
<dbReference type="GO" id="GO:0003677">
    <property type="term" value="F:DNA binding"/>
    <property type="evidence" value="ECO:0007669"/>
    <property type="project" value="UniProtKB-KW"/>
</dbReference>
<dbReference type="KEGG" id="svp:Pan189_12650"/>
<dbReference type="Gene3D" id="1.10.150.130">
    <property type="match status" value="1"/>
</dbReference>
<dbReference type="SUPFAM" id="SSF56349">
    <property type="entry name" value="DNA breaking-rejoining enzymes"/>
    <property type="match status" value="1"/>
</dbReference>
<keyword evidence="2" id="KW-0233">DNA recombination</keyword>
<keyword evidence="5" id="KW-1185">Reference proteome</keyword>
<dbReference type="Proteomes" id="UP000317318">
    <property type="component" value="Chromosome"/>
</dbReference>
<organism evidence="4 5">
    <name type="scientific">Stratiformator vulcanicus</name>
    <dbReference type="NCBI Taxonomy" id="2527980"/>
    <lineage>
        <taxon>Bacteria</taxon>
        <taxon>Pseudomonadati</taxon>
        <taxon>Planctomycetota</taxon>
        <taxon>Planctomycetia</taxon>
        <taxon>Planctomycetales</taxon>
        <taxon>Planctomycetaceae</taxon>
        <taxon>Stratiformator</taxon>
    </lineage>
</organism>
<dbReference type="Pfam" id="PF13102">
    <property type="entry name" value="Phage_int_SAM_5"/>
    <property type="match status" value="1"/>
</dbReference>
<dbReference type="Gene3D" id="1.10.443.10">
    <property type="entry name" value="Intergrase catalytic core"/>
    <property type="match status" value="1"/>
</dbReference>
<reference evidence="4 5" key="1">
    <citation type="submission" date="2019-02" db="EMBL/GenBank/DDBJ databases">
        <title>Deep-cultivation of Planctomycetes and their phenomic and genomic characterization uncovers novel biology.</title>
        <authorList>
            <person name="Wiegand S."/>
            <person name="Jogler M."/>
            <person name="Boedeker C."/>
            <person name="Pinto D."/>
            <person name="Vollmers J."/>
            <person name="Rivas-Marin E."/>
            <person name="Kohn T."/>
            <person name="Peeters S.H."/>
            <person name="Heuer A."/>
            <person name="Rast P."/>
            <person name="Oberbeckmann S."/>
            <person name="Bunk B."/>
            <person name="Jeske O."/>
            <person name="Meyerdierks A."/>
            <person name="Storesund J.E."/>
            <person name="Kallscheuer N."/>
            <person name="Luecker S."/>
            <person name="Lage O.M."/>
            <person name="Pohl T."/>
            <person name="Merkel B.J."/>
            <person name="Hornburger P."/>
            <person name="Mueller R.-W."/>
            <person name="Bruemmer F."/>
            <person name="Labrenz M."/>
            <person name="Spormann A.M."/>
            <person name="Op den Camp H."/>
            <person name="Overmann J."/>
            <person name="Amann R."/>
            <person name="Jetten M.S.M."/>
            <person name="Mascher T."/>
            <person name="Medema M.H."/>
            <person name="Devos D.P."/>
            <person name="Kaster A.-K."/>
            <person name="Ovreas L."/>
            <person name="Rohde M."/>
            <person name="Galperin M.Y."/>
            <person name="Jogler C."/>
        </authorList>
    </citation>
    <scope>NUCLEOTIDE SEQUENCE [LARGE SCALE GENOMIC DNA]</scope>
    <source>
        <strain evidence="4 5">Pan189</strain>
    </source>
</reference>
<evidence type="ECO:0000256" key="2">
    <source>
        <dbReference type="ARBA" id="ARBA00023172"/>
    </source>
</evidence>
<dbReference type="InterPro" id="IPR010998">
    <property type="entry name" value="Integrase_recombinase_N"/>
</dbReference>